<evidence type="ECO:0000313" key="3">
    <source>
        <dbReference type="Proteomes" id="UP001178508"/>
    </source>
</evidence>
<dbReference type="Proteomes" id="UP001178508">
    <property type="component" value="Chromosome 20"/>
</dbReference>
<dbReference type="EMBL" id="OY660883">
    <property type="protein sequence ID" value="CAJ1081655.1"/>
    <property type="molecule type" value="Genomic_DNA"/>
</dbReference>
<feature type="compositionally biased region" description="Basic and acidic residues" evidence="1">
    <location>
        <begin position="122"/>
        <end position="133"/>
    </location>
</feature>
<gene>
    <name evidence="2" type="ORF">XNOV1_A013941</name>
</gene>
<feature type="region of interest" description="Disordered" evidence="1">
    <location>
        <begin position="115"/>
        <end position="145"/>
    </location>
</feature>
<dbReference type="AlphaFoldDB" id="A0AAV1H7U1"/>
<proteinExistence type="predicted"/>
<feature type="region of interest" description="Disordered" evidence="1">
    <location>
        <begin position="46"/>
        <end position="70"/>
    </location>
</feature>
<reference evidence="2" key="1">
    <citation type="submission" date="2023-08" db="EMBL/GenBank/DDBJ databases">
        <authorList>
            <person name="Alioto T."/>
            <person name="Alioto T."/>
            <person name="Gomez Garrido J."/>
        </authorList>
    </citation>
    <scope>NUCLEOTIDE SEQUENCE</scope>
</reference>
<accession>A0AAV1H7U1</accession>
<evidence type="ECO:0000256" key="1">
    <source>
        <dbReference type="SAM" id="MobiDB-lite"/>
    </source>
</evidence>
<evidence type="ECO:0000313" key="2">
    <source>
        <dbReference type="EMBL" id="CAJ1081655.1"/>
    </source>
</evidence>
<keyword evidence="3" id="KW-1185">Reference proteome</keyword>
<protein>
    <submittedName>
        <fullName evidence="2">Uncharacterized protein</fullName>
    </submittedName>
</protein>
<name>A0AAV1H7U1_XYRNO</name>
<sequence length="154" mass="16982">MLLILRRGRRRAKLESITSRCVWPRTSVTTILAAQRQEQLPAVQTPMKTTGQGRGSVTTLHRKTPQQPTVTERTAANAAELHGRGNVLLCGQLPHNSRMEERSNTLAGDRSARILGGESLENEPHSGDSDHPAGETQPRPSRDEIDAFIINFIT</sequence>
<organism evidence="2 3">
    <name type="scientific">Xyrichtys novacula</name>
    <name type="common">Pearly razorfish</name>
    <name type="synonym">Hemipteronotus novacula</name>
    <dbReference type="NCBI Taxonomy" id="13765"/>
    <lineage>
        <taxon>Eukaryota</taxon>
        <taxon>Metazoa</taxon>
        <taxon>Chordata</taxon>
        <taxon>Craniata</taxon>
        <taxon>Vertebrata</taxon>
        <taxon>Euteleostomi</taxon>
        <taxon>Actinopterygii</taxon>
        <taxon>Neopterygii</taxon>
        <taxon>Teleostei</taxon>
        <taxon>Neoteleostei</taxon>
        <taxon>Acanthomorphata</taxon>
        <taxon>Eupercaria</taxon>
        <taxon>Labriformes</taxon>
        <taxon>Labridae</taxon>
        <taxon>Xyrichtys</taxon>
    </lineage>
</organism>